<dbReference type="AlphaFoldDB" id="A0A371X826"/>
<dbReference type="PANTHER" id="PTHR33121:SF76">
    <property type="entry name" value="SIGNALING PROTEIN"/>
    <property type="match status" value="1"/>
</dbReference>
<dbReference type="InterPro" id="IPR029016">
    <property type="entry name" value="GAF-like_dom_sf"/>
</dbReference>
<dbReference type="SUPFAM" id="SSF55781">
    <property type="entry name" value="GAF domain-like"/>
    <property type="match status" value="1"/>
</dbReference>
<evidence type="ECO:0000259" key="1">
    <source>
        <dbReference type="PROSITE" id="PS50883"/>
    </source>
</evidence>
<comment type="caution">
    <text evidence="2">The sequence shown here is derived from an EMBL/GenBank/DDBJ whole genome shotgun (WGS) entry which is preliminary data.</text>
</comment>
<dbReference type="InterPro" id="IPR003018">
    <property type="entry name" value="GAF"/>
</dbReference>
<dbReference type="PROSITE" id="PS50883">
    <property type="entry name" value="EAL"/>
    <property type="match status" value="1"/>
</dbReference>
<evidence type="ECO:0000313" key="3">
    <source>
        <dbReference type="Proteomes" id="UP000264310"/>
    </source>
</evidence>
<dbReference type="InterPro" id="IPR035919">
    <property type="entry name" value="EAL_sf"/>
</dbReference>
<feature type="domain" description="EAL" evidence="1">
    <location>
        <begin position="160"/>
        <end position="405"/>
    </location>
</feature>
<dbReference type="CDD" id="cd01948">
    <property type="entry name" value="EAL"/>
    <property type="match status" value="1"/>
</dbReference>
<sequence>MMSSLPDAASLGGLSIDKALNNVRAYLGMDVAYLSEFVGDEIVFRHVDAPGLDHLIRPGDSQALDSVYCKHILEGRLPALIPDTANEPVAVGMPITAAVPIGSHMSLPIRLPDGEIYGMFCCLSARPNPSLNQRDLALMRMFADLAAERIADRVMTEREHAGIRQRVLQMLDEDGFDLVYQPIVDLGSGRVAGFECLSRFASEPYRAPNLWFEEARLVDLGEELELAAIRRALERLASLPDDVYLSVNASPDVITGHRLVPLLLSVESRHLKRLVLEVTEHHVVPDYGKLHEKLDPLRLAGVRLAVDDAGAGYSSLSHILQLRPDIIKLDMKLVRDIDTDPSRRSLAAAIVHFAREIGVTVVAEGIETESEEAVLRLLEIGKGQGYRLGRPADFRAALARLGITESLVA</sequence>
<dbReference type="InterPro" id="IPR001633">
    <property type="entry name" value="EAL_dom"/>
</dbReference>
<dbReference type="Proteomes" id="UP000264310">
    <property type="component" value="Unassembled WGS sequence"/>
</dbReference>
<dbReference type="Gene3D" id="3.30.450.40">
    <property type="match status" value="1"/>
</dbReference>
<dbReference type="SMART" id="SM00052">
    <property type="entry name" value="EAL"/>
    <property type="match status" value="1"/>
</dbReference>
<organism evidence="2 3">
    <name type="scientific">Fulvimarina endophytica</name>
    <dbReference type="NCBI Taxonomy" id="2293836"/>
    <lineage>
        <taxon>Bacteria</taxon>
        <taxon>Pseudomonadati</taxon>
        <taxon>Pseudomonadota</taxon>
        <taxon>Alphaproteobacteria</taxon>
        <taxon>Hyphomicrobiales</taxon>
        <taxon>Aurantimonadaceae</taxon>
        <taxon>Fulvimarina</taxon>
    </lineage>
</organism>
<protein>
    <submittedName>
        <fullName evidence="2">EAL domain-containing protein</fullName>
    </submittedName>
</protein>
<dbReference type="SMART" id="SM00065">
    <property type="entry name" value="GAF"/>
    <property type="match status" value="1"/>
</dbReference>
<gene>
    <name evidence="2" type="ORF">DYI37_05790</name>
</gene>
<dbReference type="OrthoDB" id="9814202at2"/>
<dbReference type="InterPro" id="IPR050706">
    <property type="entry name" value="Cyclic-di-GMP_PDE-like"/>
</dbReference>
<name>A0A371X826_9HYPH</name>
<dbReference type="Gene3D" id="3.20.20.450">
    <property type="entry name" value="EAL domain"/>
    <property type="match status" value="1"/>
</dbReference>
<dbReference type="EMBL" id="QURL01000002">
    <property type="protein sequence ID" value="RFC65341.1"/>
    <property type="molecule type" value="Genomic_DNA"/>
</dbReference>
<accession>A0A371X826</accession>
<dbReference type="PANTHER" id="PTHR33121">
    <property type="entry name" value="CYCLIC DI-GMP PHOSPHODIESTERASE PDEF"/>
    <property type="match status" value="1"/>
</dbReference>
<dbReference type="GO" id="GO:0071111">
    <property type="term" value="F:cyclic-guanylate-specific phosphodiesterase activity"/>
    <property type="evidence" value="ECO:0007669"/>
    <property type="project" value="InterPro"/>
</dbReference>
<evidence type="ECO:0000313" key="2">
    <source>
        <dbReference type="EMBL" id="RFC65341.1"/>
    </source>
</evidence>
<dbReference type="Pfam" id="PF00563">
    <property type="entry name" value="EAL"/>
    <property type="match status" value="1"/>
</dbReference>
<keyword evidence="3" id="KW-1185">Reference proteome</keyword>
<dbReference type="Pfam" id="PF01590">
    <property type="entry name" value="GAF"/>
    <property type="match status" value="1"/>
</dbReference>
<reference evidence="2 3" key="1">
    <citation type="submission" date="2018-08" db="EMBL/GenBank/DDBJ databases">
        <title>Fulvimarina sp. 85, whole genome shotgun sequence.</title>
        <authorList>
            <person name="Tuo L."/>
        </authorList>
    </citation>
    <scope>NUCLEOTIDE SEQUENCE [LARGE SCALE GENOMIC DNA]</scope>
    <source>
        <strain evidence="2 3">85</strain>
    </source>
</reference>
<dbReference type="SUPFAM" id="SSF141868">
    <property type="entry name" value="EAL domain-like"/>
    <property type="match status" value="1"/>
</dbReference>
<dbReference type="RefSeq" id="WP_116682239.1">
    <property type="nucleotide sequence ID" value="NZ_QURL01000002.1"/>
</dbReference>
<proteinExistence type="predicted"/>